<proteinExistence type="predicted"/>
<organism evidence="1">
    <name type="scientific">marine sediment metagenome</name>
    <dbReference type="NCBI Taxonomy" id="412755"/>
    <lineage>
        <taxon>unclassified sequences</taxon>
        <taxon>metagenomes</taxon>
        <taxon>ecological metagenomes</taxon>
    </lineage>
</organism>
<gene>
    <name evidence="1" type="ORF">S01H4_10985</name>
</gene>
<feature type="non-terminal residue" evidence="1">
    <location>
        <position position="1"/>
    </location>
</feature>
<reference evidence="1" key="1">
    <citation type="journal article" date="2014" name="Front. Microbiol.">
        <title>High frequency of phylogenetically diverse reductive dehalogenase-homologous genes in deep subseafloor sedimentary metagenomes.</title>
        <authorList>
            <person name="Kawai M."/>
            <person name="Futagami T."/>
            <person name="Toyoda A."/>
            <person name="Takaki Y."/>
            <person name="Nishi S."/>
            <person name="Hori S."/>
            <person name="Arai W."/>
            <person name="Tsubouchi T."/>
            <person name="Morono Y."/>
            <person name="Uchiyama I."/>
            <person name="Ito T."/>
            <person name="Fujiyama A."/>
            <person name="Inagaki F."/>
            <person name="Takami H."/>
        </authorList>
    </citation>
    <scope>NUCLEOTIDE SEQUENCE</scope>
    <source>
        <strain evidence="1">Expedition CK06-06</strain>
    </source>
</reference>
<dbReference type="EMBL" id="BART01004338">
    <property type="protein sequence ID" value="GAG69702.1"/>
    <property type="molecule type" value="Genomic_DNA"/>
</dbReference>
<sequence>FLYLFLKHNRELIKNLSKPKTYVAKKIFKLKLYLFLYY</sequence>
<name>X1AJ68_9ZZZZ</name>
<accession>X1AJ68</accession>
<protein>
    <submittedName>
        <fullName evidence="1">Uncharacterized protein</fullName>
    </submittedName>
</protein>
<comment type="caution">
    <text evidence="1">The sequence shown here is derived from an EMBL/GenBank/DDBJ whole genome shotgun (WGS) entry which is preliminary data.</text>
</comment>
<dbReference type="AlphaFoldDB" id="X1AJ68"/>
<evidence type="ECO:0000313" key="1">
    <source>
        <dbReference type="EMBL" id="GAG69702.1"/>
    </source>
</evidence>